<dbReference type="InterPro" id="IPR036736">
    <property type="entry name" value="ACP-like_sf"/>
</dbReference>
<feature type="compositionally biased region" description="Low complexity" evidence="12">
    <location>
        <begin position="525"/>
        <end position="553"/>
    </location>
</feature>
<dbReference type="SUPFAM" id="SSF53901">
    <property type="entry name" value="Thiolase-like"/>
    <property type="match status" value="1"/>
</dbReference>
<dbReference type="InterPro" id="IPR014031">
    <property type="entry name" value="Ketoacyl_synth_C"/>
</dbReference>
<dbReference type="Gene3D" id="3.40.50.150">
    <property type="entry name" value="Vaccinia Virus protein VP39"/>
    <property type="match status" value="1"/>
</dbReference>
<dbReference type="InterPro" id="IPR014043">
    <property type="entry name" value="Acyl_transferase_dom"/>
</dbReference>
<feature type="region of interest" description="C-terminal hotdog fold" evidence="11">
    <location>
        <begin position="1364"/>
        <end position="1523"/>
    </location>
</feature>
<dbReference type="InterPro" id="IPR001227">
    <property type="entry name" value="Ac_transferase_dom_sf"/>
</dbReference>
<dbReference type="SUPFAM" id="SSF53335">
    <property type="entry name" value="S-adenosyl-L-methionine-dependent methyltransferases"/>
    <property type="match status" value="1"/>
</dbReference>
<accession>A0A2B7XP87</accession>
<dbReference type="PANTHER" id="PTHR43775:SF29">
    <property type="entry name" value="ASPERFURANONE POLYKETIDE SYNTHASE AFOG-RELATED"/>
    <property type="match status" value="1"/>
</dbReference>
<dbReference type="SMART" id="SM00829">
    <property type="entry name" value="PKS_ER"/>
    <property type="match status" value="1"/>
</dbReference>
<dbReference type="InterPro" id="IPR049552">
    <property type="entry name" value="PKS_DH_N"/>
</dbReference>
<dbReference type="InterPro" id="IPR020843">
    <property type="entry name" value="ER"/>
</dbReference>
<keyword evidence="5" id="KW-0521">NADP</keyword>
<dbReference type="InterPro" id="IPR032821">
    <property type="entry name" value="PKS_assoc"/>
</dbReference>
<dbReference type="InterPro" id="IPR050091">
    <property type="entry name" value="PKS_NRPS_Biosynth_Enz"/>
</dbReference>
<dbReference type="Pfam" id="PF08659">
    <property type="entry name" value="KR"/>
    <property type="match status" value="1"/>
</dbReference>
<dbReference type="Gene3D" id="3.10.129.110">
    <property type="entry name" value="Polyketide synthase dehydratase"/>
    <property type="match status" value="1"/>
</dbReference>
<keyword evidence="7" id="KW-0511">Multifunctional enzyme</keyword>
<dbReference type="Proteomes" id="UP000224080">
    <property type="component" value="Unassembled WGS sequence"/>
</dbReference>
<dbReference type="InterPro" id="IPR049900">
    <property type="entry name" value="PKS_mFAS_DH"/>
</dbReference>
<dbReference type="Pfam" id="PF16197">
    <property type="entry name" value="KAsynt_C_assoc"/>
    <property type="match status" value="1"/>
</dbReference>
<dbReference type="Gene3D" id="3.40.366.10">
    <property type="entry name" value="Malonyl-Coenzyme A Acyl Carrier Protein, domain 2"/>
    <property type="match status" value="1"/>
</dbReference>
<dbReference type="GO" id="GO:0044550">
    <property type="term" value="P:secondary metabolite biosynthetic process"/>
    <property type="evidence" value="ECO:0007669"/>
    <property type="project" value="UniProtKB-ARBA"/>
</dbReference>
<dbReference type="SMART" id="SM00825">
    <property type="entry name" value="PKS_KS"/>
    <property type="match status" value="1"/>
</dbReference>
<feature type="compositionally biased region" description="Low complexity" evidence="12">
    <location>
        <begin position="487"/>
        <end position="509"/>
    </location>
</feature>
<dbReference type="CDD" id="cd05274">
    <property type="entry name" value="KR_FAS_SDR_x"/>
    <property type="match status" value="1"/>
</dbReference>
<dbReference type="InterPro" id="IPR014030">
    <property type="entry name" value="Ketoacyl_synth_N"/>
</dbReference>
<dbReference type="Pfam" id="PF00698">
    <property type="entry name" value="Acyl_transf_1"/>
    <property type="match status" value="1"/>
</dbReference>
<dbReference type="PROSITE" id="PS52019">
    <property type="entry name" value="PKS_MFAS_DH"/>
    <property type="match status" value="1"/>
</dbReference>
<evidence type="ECO:0000259" key="15">
    <source>
        <dbReference type="PROSITE" id="PS52019"/>
    </source>
</evidence>
<dbReference type="InterPro" id="IPR013968">
    <property type="entry name" value="PKS_KR"/>
</dbReference>
<evidence type="ECO:0000256" key="1">
    <source>
        <dbReference type="ARBA" id="ARBA00018393"/>
    </source>
</evidence>
<keyword evidence="6" id="KW-0560">Oxidoreductase</keyword>
<dbReference type="InterPro" id="IPR016039">
    <property type="entry name" value="Thiolase-like"/>
</dbReference>
<dbReference type="Pfam" id="PF22621">
    <property type="entry name" value="CurL-like_PKS_C"/>
    <property type="match status" value="1"/>
</dbReference>
<dbReference type="InterPro" id="IPR020841">
    <property type="entry name" value="PKS_Beta-ketoAc_synthase_dom"/>
</dbReference>
<proteinExistence type="predicted"/>
<dbReference type="SUPFAM" id="SSF51735">
    <property type="entry name" value="NAD(P)-binding Rossmann-fold domains"/>
    <property type="match status" value="2"/>
</dbReference>
<evidence type="ECO:0000259" key="13">
    <source>
        <dbReference type="PROSITE" id="PS50075"/>
    </source>
</evidence>
<evidence type="ECO:0000256" key="4">
    <source>
        <dbReference type="ARBA" id="ARBA00022679"/>
    </source>
</evidence>
<dbReference type="GO" id="GO:1901336">
    <property type="term" value="P:lactone biosynthetic process"/>
    <property type="evidence" value="ECO:0007669"/>
    <property type="project" value="UniProtKB-ARBA"/>
</dbReference>
<evidence type="ECO:0000256" key="9">
    <source>
        <dbReference type="ARBA" id="ARBA00031359"/>
    </source>
</evidence>
<feature type="active site" description="Proton donor; for dehydratase activity" evidence="11">
    <location>
        <position position="1432"/>
    </location>
</feature>
<evidence type="ECO:0000256" key="6">
    <source>
        <dbReference type="ARBA" id="ARBA00023002"/>
    </source>
</evidence>
<dbReference type="Pfam" id="PF23297">
    <property type="entry name" value="ACP_SdgA_C"/>
    <property type="match status" value="1"/>
</dbReference>
<keyword evidence="4" id="KW-0808">Transferase</keyword>
<dbReference type="InterPro" id="IPR029063">
    <property type="entry name" value="SAM-dependent_MTases_sf"/>
</dbReference>
<evidence type="ECO:0000313" key="16">
    <source>
        <dbReference type="EMBL" id="PGH10452.1"/>
    </source>
</evidence>
<dbReference type="InterPro" id="IPR016035">
    <property type="entry name" value="Acyl_Trfase/lysoPLipase"/>
</dbReference>
<dbReference type="GO" id="GO:0031177">
    <property type="term" value="F:phosphopantetheine binding"/>
    <property type="evidence" value="ECO:0007669"/>
    <property type="project" value="InterPro"/>
</dbReference>
<dbReference type="CDD" id="cd00833">
    <property type="entry name" value="PKS"/>
    <property type="match status" value="1"/>
</dbReference>
<dbReference type="FunFam" id="3.40.50.720:FF:000209">
    <property type="entry name" value="Polyketide synthase Pks12"/>
    <property type="match status" value="1"/>
</dbReference>
<keyword evidence="17" id="KW-1185">Reference proteome</keyword>
<dbReference type="InterPro" id="IPR020807">
    <property type="entry name" value="PKS_DH"/>
</dbReference>
<dbReference type="Gene3D" id="3.40.47.10">
    <property type="match status" value="1"/>
</dbReference>
<dbReference type="SUPFAM" id="SSF52151">
    <property type="entry name" value="FabD/lysophospholipase-like"/>
    <property type="match status" value="1"/>
</dbReference>
<dbReference type="PROSITE" id="PS00606">
    <property type="entry name" value="KS3_1"/>
    <property type="match status" value="1"/>
</dbReference>
<dbReference type="InterPro" id="IPR013149">
    <property type="entry name" value="ADH-like_C"/>
</dbReference>
<dbReference type="Pfam" id="PF21089">
    <property type="entry name" value="PKS_DH_N"/>
    <property type="match status" value="1"/>
</dbReference>
<feature type="domain" description="PKS/mFAS DH" evidence="15">
    <location>
        <begin position="1199"/>
        <end position="1523"/>
    </location>
</feature>
<dbReference type="SUPFAM" id="SSF55048">
    <property type="entry name" value="Probable ACP-binding domain of malonyl-CoA ACP transacylase"/>
    <property type="match status" value="1"/>
</dbReference>
<dbReference type="CDD" id="cd02440">
    <property type="entry name" value="AdoMet_MTases"/>
    <property type="match status" value="1"/>
</dbReference>
<dbReference type="Pfam" id="PF00107">
    <property type="entry name" value="ADH_zinc_N"/>
    <property type="match status" value="1"/>
</dbReference>
<dbReference type="OrthoDB" id="329835at2759"/>
<dbReference type="Gene3D" id="3.90.180.10">
    <property type="entry name" value="Medium-chain alcohol dehydrogenases, catalytic domain"/>
    <property type="match status" value="1"/>
</dbReference>
<dbReference type="CDD" id="cd05195">
    <property type="entry name" value="enoyl_red"/>
    <property type="match status" value="1"/>
</dbReference>
<evidence type="ECO:0000259" key="14">
    <source>
        <dbReference type="PROSITE" id="PS52004"/>
    </source>
</evidence>
<dbReference type="SMART" id="SM00827">
    <property type="entry name" value="PKS_AT"/>
    <property type="match status" value="1"/>
</dbReference>
<dbReference type="InterPro" id="IPR016036">
    <property type="entry name" value="Malonyl_transacylase_ACP-bd"/>
</dbReference>
<dbReference type="InterPro" id="IPR018201">
    <property type="entry name" value="Ketoacyl_synth_AS"/>
</dbReference>
<dbReference type="Pfam" id="PF23114">
    <property type="entry name" value="NAD-bd_HRPKS_sdrA"/>
    <property type="match status" value="1"/>
</dbReference>
<feature type="domain" description="Ketosynthase family 3 (KS3)" evidence="14">
    <location>
        <begin position="7"/>
        <end position="431"/>
    </location>
</feature>
<dbReference type="STRING" id="2060905.A0A2B7XP87"/>
<dbReference type="PROSITE" id="PS52004">
    <property type="entry name" value="KS3_2"/>
    <property type="match status" value="1"/>
</dbReference>
<feature type="region of interest" description="Disordered" evidence="12">
    <location>
        <begin position="487"/>
        <end position="596"/>
    </location>
</feature>
<dbReference type="Gene3D" id="3.40.50.720">
    <property type="entry name" value="NAD(P)-binding Rossmann-like Domain"/>
    <property type="match status" value="2"/>
</dbReference>
<dbReference type="InterPro" id="IPR009081">
    <property type="entry name" value="PP-bd_ACP"/>
</dbReference>
<dbReference type="Pfam" id="PF00109">
    <property type="entry name" value="ketoacyl-synt"/>
    <property type="match status" value="1"/>
</dbReference>
<protein>
    <recommendedName>
        <fullName evidence="1">Non-reducing polyketide synthase nscA</fullName>
    </recommendedName>
    <alternativeName>
        <fullName evidence="9">Conidial yellow pigment biosynthesis polyketide synthase nscA</fullName>
    </alternativeName>
    <alternativeName>
        <fullName evidence="10">Neosartoricin B biosynthesis protein A</fullName>
    </alternativeName>
</protein>
<evidence type="ECO:0000256" key="2">
    <source>
        <dbReference type="ARBA" id="ARBA00022450"/>
    </source>
</evidence>
<evidence type="ECO:0000256" key="12">
    <source>
        <dbReference type="SAM" id="MobiDB-lite"/>
    </source>
</evidence>
<dbReference type="InterPro" id="IPR011032">
    <property type="entry name" value="GroES-like_sf"/>
</dbReference>
<feature type="active site" description="Proton acceptor; for dehydratase activity" evidence="11">
    <location>
        <position position="1231"/>
    </location>
</feature>
<feature type="compositionally biased region" description="Polar residues" evidence="12">
    <location>
        <begin position="564"/>
        <end position="583"/>
    </location>
</feature>
<dbReference type="InterPro" id="IPR020806">
    <property type="entry name" value="PKS_PP-bd"/>
</dbReference>
<reference evidence="16 17" key="1">
    <citation type="submission" date="2017-10" db="EMBL/GenBank/DDBJ databases">
        <title>Comparative genomics in systemic dimorphic fungi from Ajellomycetaceae.</title>
        <authorList>
            <person name="Munoz J.F."/>
            <person name="Mcewen J.G."/>
            <person name="Clay O.K."/>
            <person name="Cuomo C.A."/>
        </authorList>
    </citation>
    <scope>NUCLEOTIDE SEQUENCE [LARGE SCALE GENOMIC DNA]</scope>
    <source>
        <strain evidence="16 17">UAMH130</strain>
    </source>
</reference>
<evidence type="ECO:0000256" key="7">
    <source>
        <dbReference type="ARBA" id="ARBA00023268"/>
    </source>
</evidence>
<dbReference type="InterPro" id="IPR013154">
    <property type="entry name" value="ADH-like_N"/>
</dbReference>
<feature type="region of interest" description="N-terminal hotdog fold" evidence="11">
    <location>
        <begin position="1199"/>
        <end position="1335"/>
    </location>
</feature>
<dbReference type="GO" id="GO:0004315">
    <property type="term" value="F:3-oxoacyl-[acyl-carrier-protein] synthase activity"/>
    <property type="evidence" value="ECO:0007669"/>
    <property type="project" value="InterPro"/>
</dbReference>
<keyword evidence="3" id="KW-0597">Phosphoprotein</keyword>
<dbReference type="InterPro" id="IPR036291">
    <property type="entry name" value="NAD(P)-bd_dom_sf"/>
</dbReference>
<evidence type="ECO:0000256" key="10">
    <source>
        <dbReference type="ARBA" id="ARBA00033379"/>
    </source>
</evidence>
<dbReference type="InterPro" id="IPR042104">
    <property type="entry name" value="PKS_dehydratase_sf"/>
</dbReference>
<evidence type="ECO:0000256" key="3">
    <source>
        <dbReference type="ARBA" id="ARBA00022553"/>
    </source>
</evidence>
<dbReference type="GO" id="GO:0016491">
    <property type="term" value="F:oxidoreductase activity"/>
    <property type="evidence" value="ECO:0007669"/>
    <property type="project" value="UniProtKB-KW"/>
</dbReference>
<evidence type="ECO:0000256" key="5">
    <source>
        <dbReference type="ARBA" id="ARBA00022857"/>
    </source>
</evidence>
<dbReference type="SMART" id="SM00822">
    <property type="entry name" value="PKS_KR"/>
    <property type="match status" value="1"/>
</dbReference>
<dbReference type="Pfam" id="PF08242">
    <property type="entry name" value="Methyltransf_12"/>
    <property type="match status" value="1"/>
</dbReference>
<dbReference type="PROSITE" id="PS50075">
    <property type="entry name" value="CARRIER"/>
    <property type="match status" value="1"/>
</dbReference>
<sequence>MGDHNNMTPLAIVGLSARYAQEASTPEKFWEFLLRGRQSTTPIPKDRFNAAAYYHPDLDHGGTFHVKGGHFLSEDPLGFDAGFFRISQTEVLTMDPQQRLVMENVYHALENAGIPMEQAISSKTAVFAAGFNHDHRNLLNMDIETSLKHKSTGSEQSIISNRVSWFYDFHGPSVTIDTACSSGLVSLHLAAQSLKSGDSEMAVVTGGSVISHVGDIIAFSHSGVLGASGKCFTFDHRAEGYARGEGVGTIIVKRLSDAIRDGNTIRAVIRGTLVNQDGRTPGISLPSAQAQEALIRQLYSNAKLDPRDTLFVEAHGTGTPVGDPIETRAITSAFGSEHRKDPLYVGALKASIGHLEGGAGIAGVIKSVMVLEAGIIVPNANFEKVNPNIPKDEWNLEFPTECIPWPNAGARRVSVNSFGFGGTNAHCILDDAYHFLQEQGLNGIHRTRTQVPTKLEINQTLDSLNKLYGEQQDPAIEDTELIHGNTINGTNGENVNGVNGEAVNGANEESVNGTNVEPVRETKGENTTGTNNETRTNGETETNNEVVNGTNGESVDGTDGEPASETNGENTAGTKNETMNGTDGKSMDGTNLEPVSETNGEITIEPINETTNDANGEFADGIEAEPTSEDNLEITIKPKKETTNGANGELADGIKAELASECNGETTIEPNKQTVNGANGESVNGTNEETAVNGFHEVPKILPSYETKAPQLFILSAFDKDGVQRTASDLSNYLANKRSLQPNDAAEFLSDLAYTLSRRRSDFRWKNHVVADSISELEESLSAVKARAKPANTDRPPRIGFVFTGQGAQYYKMGKQFMIYPVFRKSLEDATQYMKAAGSPWSLIDELLRDDDTSNIHSPAIAHPASTSIQVALVELLASWNIYPARVVGHSSGEIAAAYCAGKISRESAWGAAYYRGFVSAKEQGVKGSMIAVGLSQEKLREYLDKVHSAHKGELVVACYNSPRNNTVSGDEVMIDALMELLDAEDIFARKLKVQNAYHSSHMQKLAEEYLELMGSTPPGQLFDSNHDIQMFSTISGKRVKDVELTTQYWADNMVSPVRFTDGLRSMIFHPDDSDLESGQFDKAWIDEIIEVGPHSALQSAIKQTIAATASAPPVSYMSLLNRQDPTLRTMMDAVGSLSGKAAPVNIYEVNHGFAGQEGNMRHPQLLVWLPPYAFNHDERGYYESRLSKKIRYREFPRHQLFGAPVQDWNRQNRKWRHFLRTYENPWLKEHMVTGRCVLPASAYLTMVTEAVRQVTGDAVKLTGIRLRNVSIKSALVVPDTKEGVEVSLSIHPVNESNRWESTVWKWFQISSYIAAHDDWIEHCSGYFSVEYQTDPDPIDNGRESEAATQAWKNEIEQGAQSCQTPLDIGKLFDNFETVGLKYGPLFKNLSNITTDGQQPGVIMGTATTPELTSAMPKGYLDSHVIHPVTLDSMFVAGLVAICDHGRQAVLKRPMVPTFIKESWISTDNNAQAGANFRCHGQASPEAYDSYTFDIKCSDGADDQPRVSLSGVRFTPLSDEDASLSGTQQHGYAMDWTLDIDMLESPEFHQALSVEPSATYDEQQNLFEKLQLASALLITDALDVLKGTPVKPPTSHLRKYYEWMHLIADNVAANSVAHAPLELFKKYSEDPSLKQELYHEVEKLNKDGELMIRLGLQIPAIMRDEVDPLYLMFGQDDIMTSYYEEVLHEGDATENVDAYLSLLGDNYSDLEILEIGAGTGSFARLLLSILAPRSENESKDSTNTVAQYTFTDISPSFFSKAKENLSDWADLLTFEKLDIERDPTTQGFSAKKYDLVIAHNVLHATPDLGKSLENTQRLLKPGGKMLVHEVVRPDIVWPSLIFGLLSGWWLSNEPNRKWCPLITLPEWDSLLREKGFSGVEIEIPNSRYPEFVKLCTMISSAVSDGTPDSGRAGTDVVILAPASGVEHGFIHELEAELAQNAGVTNCTVMQLHEFIGKDTANVICISLLELETPVLLDISEDDFRNLQQYFSTCKRLLWITGDPATQPAFNMSTGMVRTLRWERDAESPNFVTLALGASNSSATRSTINLVSKIFRYQFTSGQTKHQNAEYLLRDGLIYINHILDHPSATGFLRSQFSTLSPESVPWQNIGRPVKLQNSTRGVLNKLQWVTDTALALPLGDSDIEVDIRAVGLNFVDLLSIMGEGVGDVVGREAAGFVTRVGPGVRHLQAGDRVVYLTDSPKKGTFHSHGRVNESLAIRIPNNMSFEFAAGLPVIYATVIYSLTNVGRLVAGEKILIHSAAGGVGQAAIQYAQEIGAEIFATVSSVEKMEFLKKEYGILEDHIFSSRDTSFVQGIMRLTNNTGVDLVLNSLSQEALRKSFECVAPFGRFVEIGKKDLQAGGKLDMTPFLQNISFTGVDLLTLAESRPKVVRELLNTTMRLWEEKKIKGAYPLTTLGYSELEDGLRMLQSGKNIGKIVFAPNEKDIVPVIPEVNTPYTFEANASYVLAGGLGGLGRSLARWMVSRGARHLVFLSRSGKITQPVQEMVTELEGKGCEIRIFTCDVSDASRLQSVVEECRQTLPPIKGCIQGSMVLRDSLFENLTYADWTATIKPKAQGSQNLHAILPKDLDFFVMLSSLSGVMGGRSQANYAAGNTYQDALAKHRVANGLRAASFDIGGVLSVGFVAENQNYARNATKAMIPIREDEVHAVVEYLIDARHEKTEGTCQVLFGLATKKSSQERGVPPPECFNYPLFTLLQKTSGTQQQGAEETDTYRVDALLGAARSREEATEIALNGILNKLSVLLNVSSDQIDAGKSTRSNGVDSLIAIEFRTWLAKEAGTELSLIDVTVGGSINDLSQKVASLSRFVQGNISDSK</sequence>
<dbReference type="SUPFAM" id="SSF50129">
    <property type="entry name" value="GroES-like"/>
    <property type="match status" value="1"/>
</dbReference>
<dbReference type="SMART" id="SM00823">
    <property type="entry name" value="PKS_PP"/>
    <property type="match status" value="1"/>
</dbReference>
<evidence type="ECO:0000256" key="8">
    <source>
        <dbReference type="ARBA" id="ARBA00023315"/>
    </source>
</evidence>
<gene>
    <name evidence="16" type="ORF">GX51_00211</name>
</gene>
<dbReference type="InterPro" id="IPR013217">
    <property type="entry name" value="Methyltransf_12"/>
</dbReference>
<dbReference type="Gene3D" id="3.30.70.3290">
    <property type="match status" value="1"/>
</dbReference>
<dbReference type="PANTHER" id="PTHR43775">
    <property type="entry name" value="FATTY ACID SYNTHASE"/>
    <property type="match status" value="1"/>
</dbReference>
<dbReference type="GO" id="GO:0004312">
    <property type="term" value="F:fatty acid synthase activity"/>
    <property type="evidence" value="ECO:0007669"/>
    <property type="project" value="TreeGrafter"/>
</dbReference>
<feature type="domain" description="Carrier" evidence="13">
    <location>
        <begin position="2746"/>
        <end position="2823"/>
    </location>
</feature>
<dbReference type="InterPro" id="IPR057326">
    <property type="entry name" value="KR_dom"/>
</dbReference>
<dbReference type="EMBL" id="PDNC01000001">
    <property type="protein sequence ID" value="PGH10452.1"/>
    <property type="molecule type" value="Genomic_DNA"/>
</dbReference>
<dbReference type="InterPro" id="IPR056501">
    <property type="entry name" value="NAD-bd_HRPKS_sdrA"/>
</dbReference>
<dbReference type="Pfam" id="PF14765">
    <property type="entry name" value="PS-DH"/>
    <property type="match status" value="1"/>
</dbReference>
<keyword evidence="8" id="KW-0012">Acyltransferase</keyword>
<dbReference type="SUPFAM" id="SSF47336">
    <property type="entry name" value="ACP-like"/>
    <property type="match status" value="1"/>
</dbReference>
<dbReference type="Pfam" id="PF02801">
    <property type="entry name" value="Ketoacyl-synt_C"/>
    <property type="match status" value="1"/>
</dbReference>
<evidence type="ECO:0000256" key="11">
    <source>
        <dbReference type="PROSITE-ProRule" id="PRU01363"/>
    </source>
</evidence>
<keyword evidence="2" id="KW-0596">Phosphopantetheine</keyword>
<evidence type="ECO:0000313" key="17">
    <source>
        <dbReference type="Proteomes" id="UP000224080"/>
    </source>
</evidence>
<dbReference type="InterPro" id="IPR049551">
    <property type="entry name" value="PKS_DH_C"/>
</dbReference>
<dbReference type="Pfam" id="PF08240">
    <property type="entry name" value="ADH_N"/>
    <property type="match status" value="1"/>
</dbReference>
<dbReference type="SMART" id="SM00826">
    <property type="entry name" value="PKS_DH"/>
    <property type="match status" value="1"/>
</dbReference>
<organism evidence="16 17">
    <name type="scientific">Blastomyces parvus</name>
    <dbReference type="NCBI Taxonomy" id="2060905"/>
    <lineage>
        <taxon>Eukaryota</taxon>
        <taxon>Fungi</taxon>
        <taxon>Dikarya</taxon>
        <taxon>Ascomycota</taxon>
        <taxon>Pezizomycotina</taxon>
        <taxon>Eurotiomycetes</taxon>
        <taxon>Eurotiomycetidae</taxon>
        <taxon>Onygenales</taxon>
        <taxon>Ajellomycetaceae</taxon>
        <taxon>Blastomyces</taxon>
    </lineage>
</organism>
<name>A0A2B7XP87_9EURO</name>
<comment type="caution">
    <text evidence="16">The sequence shown here is derived from an EMBL/GenBank/DDBJ whole genome shotgun (WGS) entry which is preliminary data.</text>
</comment>
<dbReference type="GO" id="GO:0006633">
    <property type="term" value="P:fatty acid biosynthetic process"/>
    <property type="evidence" value="ECO:0007669"/>
    <property type="project" value="InterPro"/>
</dbReference>